<evidence type="ECO:0000256" key="2">
    <source>
        <dbReference type="ARBA" id="ARBA00022555"/>
    </source>
</evidence>
<dbReference type="InterPro" id="IPR000114">
    <property type="entry name" value="Ribosomal_uL16_bact-type"/>
</dbReference>
<comment type="similarity">
    <text evidence="1 6 7">Belongs to the universal ribosomal protein uL16 family.</text>
</comment>
<organism evidence="9 10">
    <name type="scientific">Candidatus Uhrbacteria bacterium GW2011_GWF2_44_350</name>
    <dbReference type="NCBI Taxonomy" id="1619000"/>
    <lineage>
        <taxon>Bacteria</taxon>
        <taxon>Candidatus Uhriibacteriota</taxon>
    </lineage>
</organism>
<dbReference type="FunFam" id="3.90.1170.10:FF:000001">
    <property type="entry name" value="50S ribosomal protein L16"/>
    <property type="match status" value="1"/>
</dbReference>
<dbReference type="InterPro" id="IPR016180">
    <property type="entry name" value="Ribosomal_uL16_dom"/>
</dbReference>
<accession>A0A0G1JKU5</accession>
<evidence type="ECO:0000313" key="10">
    <source>
        <dbReference type="Proteomes" id="UP000034154"/>
    </source>
</evidence>
<dbReference type="Gene3D" id="3.90.1170.10">
    <property type="entry name" value="Ribosomal protein L10e/L16"/>
    <property type="match status" value="1"/>
</dbReference>
<dbReference type="PROSITE" id="PS00586">
    <property type="entry name" value="RIBOSOMAL_L16_1"/>
    <property type="match status" value="1"/>
</dbReference>
<dbReference type="GO" id="GO:0006412">
    <property type="term" value="P:translation"/>
    <property type="evidence" value="ECO:0007669"/>
    <property type="project" value="UniProtKB-UniRule"/>
</dbReference>
<dbReference type="PANTHER" id="PTHR12220:SF13">
    <property type="entry name" value="LARGE RIBOSOMAL SUBUNIT PROTEIN UL16M"/>
    <property type="match status" value="1"/>
</dbReference>
<dbReference type="Proteomes" id="UP000034154">
    <property type="component" value="Unassembled WGS sequence"/>
</dbReference>
<proteinExistence type="inferred from homology"/>
<evidence type="ECO:0000256" key="3">
    <source>
        <dbReference type="ARBA" id="ARBA00022980"/>
    </source>
</evidence>
<evidence type="ECO:0000256" key="8">
    <source>
        <dbReference type="RuleBase" id="RU004414"/>
    </source>
</evidence>
<evidence type="ECO:0000256" key="6">
    <source>
        <dbReference type="HAMAP-Rule" id="MF_01342"/>
    </source>
</evidence>
<dbReference type="CDD" id="cd01433">
    <property type="entry name" value="Ribosomal_L16_L10e"/>
    <property type="match status" value="1"/>
</dbReference>
<evidence type="ECO:0000256" key="7">
    <source>
        <dbReference type="RuleBase" id="RU004413"/>
    </source>
</evidence>
<dbReference type="AlphaFoldDB" id="A0A0G1JKU5"/>
<gene>
    <name evidence="6" type="primary">rplP</name>
    <name evidence="9" type="ORF">UW63_C0003G0020</name>
</gene>
<comment type="caution">
    <text evidence="9">The sequence shown here is derived from an EMBL/GenBank/DDBJ whole genome shotgun (WGS) entry which is preliminary data.</text>
</comment>
<dbReference type="GO" id="GO:0022625">
    <property type="term" value="C:cytosolic large ribosomal subunit"/>
    <property type="evidence" value="ECO:0007669"/>
    <property type="project" value="TreeGrafter"/>
</dbReference>
<reference evidence="9 10" key="1">
    <citation type="journal article" date="2015" name="Nature">
        <title>rRNA introns, odd ribosomes, and small enigmatic genomes across a large radiation of phyla.</title>
        <authorList>
            <person name="Brown C.T."/>
            <person name="Hug L.A."/>
            <person name="Thomas B.C."/>
            <person name="Sharon I."/>
            <person name="Castelle C.J."/>
            <person name="Singh A."/>
            <person name="Wilkins M.J."/>
            <person name="Williams K.H."/>
            <person name="Banfield J.F."/>
        </authorList>
    </citation>
    <scope>NUCLEOTIDE SEQUENCE [LARGE SCALE GENOMIC DNA]</scope>
</reference>
<name>A0A0G1JKU5_9BACT</name>
<keyword evidence="6 8" id="KW-0694">RNA-binding</keyword>
<sequence length="139" mass="15628">MLIPKKVKHRKWHKGRARGKRLATRKNSLAFGSYGLKAMEEGWVTSRQIEAARRAMTRSIKRGGKIWIRIFPDHPITSKGAEMPMGKGKGAVDHYVAVVRAGTVMFEMDGVDQKVATEAMRLAAHKLPVKNKFIFDEGI</sequence>
<dbReference type="InterPro" id="IPR047873">
    <property type="entry name" value="Ribosomal_uL16"/>
</dbReference>
<protein>
    <recommendedName>
        <fullName evidence="5 6">Large ribosomal subunit protein uL16</fullName>
    </recommendedName>
</protein>
<keyword evidence="6 8" id="KW-0699">rRNA-binding</keyword>
<dbReference type="GO" id="GO:0000049">
    <property type="term" value="F:tRNA binding"/>
    <property type="evidence" value="ECO:0007669"/>
    <property type="project" value="UniProtKB-KW"/>
</dbReference>
<dbReference type="Pfam" id="PF00252">
    <property type="entry name" value="Ribosomal_L16"/>
    <property type="match status" value="1"/>
</dbReference>
<dbReference type="InterPro" id="IPR036920">
    <property type="entry name" value="Ribosomal_uL16_sf"/>
</dbReference>
<dbReference type="GO" id="GO:0003735">
    <property type="term" value="F:structural constituent of ribosome"/>
    <property type="evidence" value="ECO:0007669"/>
    <property type="project" value="InterPro"/>
</dbReference>
<dbReference type="HAMAP" id="MF_01342">
    <property type="entry name" value="Ribosomal_uL16"/>
    <property type="match status" value="1"/>
</dbReference>
<keyword evidence="4 6" id="KW-0687">Ribonucleoprotein</keyword>
<dbReference type="SUPFAM" id="SSF54686">
    <property type="entry name" value="Ribosomal protein L16p/L10e"/>
    <property type="match status" value="1"/>
</dbReference>
<evidence type="ECO:0000256" key="5">
    <source>
        <dbReference type="ARBA" id="ARBA00035198"/>
    </source>
</evidence>
<dbReference type="InterPro" id="IPR020798">
    <property type="entry name" value="Ribosomal_uL16_CS"/>
</dbReference>
<evidence type="ECO:0000256" key="1">
    <source>
        <dbReference type="ARBA" id="ARBA00008931"/>
    </source>
</evidence>
<evidence type="ECO:0000313" key="9">
    <source>
        <dbReference type="EMBL" id="KKT72003.1"/>
    </source>
</evidence>
<dbReference type="PRINTS" id="PR00060">
    <property type="entry name" value="RIBOSOMALL16"/>
</dbReference>
<comment type="function">
    <text evidence="6 8">Binds 23S rRNA and is also seen to make contacts with the A and possibly P site tRNAs.</text>
</comment>
<keyword evidence="3 6" id="KW-0689">Ribosomal protein</keyword>
<dbReference type="PANTHER" id="PTHR12220">
    <property type="entry name" value="50S/60S RIBOSOMAL PROTEIN L16"/>
    <property type="match status" value="1"/>
</dbReference>
<dbReference type="NCBIfam" id="TIGR01164">
    <property type="entry name" value="rplP_bact"/>
    <property type="match status" value="1"/>
</dbReference>
<dbReference type="EMBL" id="LCJB01000003">
    <property type="protein sequence ID" value="KKT72003.1"/>
    <property type="molecule type" value="Genomic_DNA"/>
</dbReference>
<evidence type="ECO:0000256" key="4">
    <source>
        <dbReference type="ARBA" id="ARBA00023274"/>
    </source>
</evidence>
<dbReference type="GO" id="GO:0019843">
    <property type="term" value="F:rRNA binding"/>
    <property type="evidence" value="ECO:0007669"/>
    <property type="project" value="UniProtKB-UniRule"/>
</dbReference>
<comment type="subunit">
    <text evidence="6 8">Part of the 50S ribosomal subunit.</text>
</comment>
<keyword evidence="2 6" id="KW-0820">tRNA-binding</keyword>
<dbReference type="PATRIC" id="fig|1619000.3.peg.71"/>